<keyword evidence="11" id="KW-0028">Amino-acid biosynthesis</keyword>
<evidence type="ECO:0000256" key="18">
    <source>
        <dbReference type="ARBA" id="ARBA00023285"/>
    </source>
</evidence>
<evidence type="ECO:0000256" key="13">
    <source>
        <dbReference type="ARBA" id="ARBA00022741"/>
    </source>
</evidence>
<evidence type="ECO:0000256" key="16">
    <source>
        <dbReference type="ARBA" id="ARBA00023141"/>
    </source>
</evidence>
<dbReference type="PANTHER" id="PTHR43622:SF7">
    <property type="entry name" value="3-DEHYDROQUINATE SYNTHASE, CHLOROPLASTIC"/>
    <property type="match status" value="1"/>
</dbReference>
<evidence type="ECO:0000256" key="3">
    <source>
        <dbReference type="ARBA" id="ARBA00001941"/>
    </source>
</evidence>
<evidence type="ECO:0000256" key="6">
    <source>
        <dbReference type="ARBA" id="ARBA00004661"/>
    </source>
</evidence>
<dbReference type="SUPFAM" id="SSF56796">
    <property type="entry name" value="Dehydroquinate synthase-like"/>
    <property type="match status" value="1"/>
</dbReference>
<keyword evidence="14" id="KW-0862">Zinc</keyword>
<keyword evidence="16" id="KW-0057">Aromatic amino acid biosynthesis</keyword>
<keyword evidence="10" id="KW-0963">Cytoplasm</keyword>
<dbReference type="GO" id="GO:0046872">
    <property type="term" value="F:metal ion binding"/>
    <property type="evidence" value="ECO:0007669"/>
    <property type="project" value="UniProtKB-KW"/>
</dbReference>
<evidence type="ECO:0000259" key="20">
    <source>
        <dbReference type="Pfam" id="PF24621"/>
    </source>
</evidence>
<comment type="similarity">
    <text evidence="7">Belongs to the sugar phosphate cyclases superfamily. Dehydroquinate synthase family.</text>
</comment>
<evidence type="ECO:0000256" key="11">
    <source>
        <dbReference type="ARBA" id="ARBA00022605"/>
    </source>
</evidence>
<keyword evidence="13" id="KW-0547">Nucleotide-binding</keyword>
<dbReference type="NCBIfam" id="TIGR01357">
    <property type="entry name" value="aroB"/>
    <property type="match status" value="1"/>
</dbReference>
<dbReference type="InterPro" id="IPR050071">
    <property type="entry name" value="Dehydroquinate_synthase"/>
</dbReference>
<feature type="domain" description="3-dehydroquinate synthase N-terminal" evidence="19">
    <location>
        <begin position="69"/>
        <end position="180"/>
    </location>
</feature>
<dbReference type="EC" id="4.2.3.4" evidence="8"/>
<dbReference type="HAMAP" id="MF_00110">
    <property type="entry name" value="DHQ_synthase"/>
    <property type="match status" value="1"/>
</dbReference>
<dbReference type="GO" id="GO:0005737">
    <property type="term" value="C:cytoplasm"/>
    <property type="evidence" value="ECO:0007669"/>
    <property type="project" value="UniProtKB-SubCell"/>
</dbReference>
<comment type="pathway">
    <text evidence="6">Metabolic intermediate biosynthesis; chorismate biosynthesis; chorismate from D-erythrose 4-phosphate and phosphoenolpyruvate: step 2/7.</text>
</comment>
<accession>A0A644YUB4</accession>
<comment type="cofactor">
    <cofactor evidence="3">
        <name>Co(2+)</name>
        <dbReference type="ChEBI" id="CHEBI:48828"/>
    </cofactor>
</comment>
<comment type="cofactor">
    <cofactor evidence="4">
        <name>Zn(2+)</name>
        <dbReference type="ChEBI" id="CHEBI:29105"/>
    </cofactor>
</comment>
<gene>
    <name evidence="21" type="primary">aroB_21</name>
    <name evidence="21" type="ORF">SDC9_78711</name>
</gene>
<dbReference type="InterPro" id="IPR030963">
    <property type="entry name" value="DHQ_synth_fam"/>
</dbReference>
<evidence type="ECO:0000256" key="8">
    <source>
        <dbReference type="ARBA" id="ARBA00013031"/>
    </source>
</evidence>
<dbReference type="GO" id="GO:0003856">
    <property type="term" value="F:3-dehydroquinate synthase activity"/>
    <property type="evidence" value="ECO:0007669"/>
    <property type="project" value="UniProtKB-EC"/>
</dbReference>
<dbReference type="Pfam" id="PF01761">
    <property type="entry name" value="DHQ_synthase"/>
    <property type="match status" value="1"/>
</dbReference>
<keyword evidence="12" id="KW-0479">Metal-binding</keyword>
<evidence type="ECO:0000256" key="7">
    <source>
        <dbReference type="ARBA" id="ARBA00005412"/>
    </source>
</evidence>
<dbReference type="AlphaFoldDB" id="A0A644YUB4"/>
<dbReference type="InterPro" id="IPR016037">
    <property type="entry name" value="DHQ_synth_AroB"/>
</dbReference>
<name>A0A644YUB4_9ZZZZ</name>
<comment type="cofactor">
    <cofactor evidence="2">
        <name>NAD(+)</name>
        <dbReference type="ChEBI" id="CHEBI:57540"/>
    </cofactor>
</comment>
<evidence type="ECO:0000259" key="19">
    <source>
        <dbReference type="Pfam" id="PF01761"/>
    </source>
</evidence>
<dbReference type="EMBL" id="VSSQ01006284">
    <property type="protein sequence ID" value="MPM32152.1"/>
    <property type="molecule type" value="Genomic_DNA"/>
</dbReference>
<dbReference type="Gene3D" id="1.20.1090.10">
    <property type="entry name" value="Dehydroquinate synthase-like - alpha domain"/>
    <property type="match status" value="1"/>
</dbReference>
<evidence type="ECO:0000256" key="9">
    <source>
        <dbReference type="ARBA" id="ARBA00017684"/>
    </source>
</evidence>
<dbReference type="PANTHER" id="PTHR43622">
    <property type="entry name" value="3-DEHYDROQUINATE SYNTHASE"/>
    <property type="match status" value="1"/>
</dbReference>
<evidence type="ECO:0000256" key="15">
    <source>
        <dbReference type="ARBA" id="ARBA00023027"/>
    </source>
</evidence>
<proteinExistence type="inferred from homology"/>
<feature type="domain" description="3-dehydroquinate synthase C-terminal" evidence="20">
    <location>
        <begin position="183"/>
        <end position="317"/>
    </location>
</feature>
<sequence length="358" mass="37187">MDVKTVRIRAGNGYTVTVGGGLLPSFGALLKEAAGPCRVAVVTDTNVEGLYLEPVRAVLETAGFEVCTFVFPAGEGSKNVNTLSGILEFLAENRLTRADCVTALGGGVVGDVTGFAAGCFLRGVRYVQIPTTLLAAVDSSVGGKTAMDLKAGKNLAGVFHQPSAVLCDTDFLNTLSSETFADGAAEAIKTGVLAGEALFSVFETGDVRSRIPEIVAECVAFKGRIVEADEFDASVRQTLNLGHTVGHAIEVCSGYTVTHGHAVAMGMAVIARASARLGLCERGVAECIIKTLARNGLPVSAPYTLPELADAALSDKKRSGDTISLVIPRRIGDCVLKKTPINELAAIIGAGMEDLPCR</sequence>
<evidence type="ECO:0000256" key="4">
    <source>
        <dbReference type="ARBA" id="ARBA00001947"/>
    </source>
</evidence>
<dbReference type="PIRSF" id="PIRSF001455">
    <property type="entry name" value="DHQ_synth"/>
    <property type="match status" value="1"/>
</dbReference>
<keyword evidence="18" id="KW-0170">Cobalt</keyword>
<organism evidence="21">
    <name type="scientific">bioreactor metagenome</name>
    <dbReference type="NCBI Taxonomy" id="1076179"/>
    <lineage>
        <taxon>unclassified sequences</taxon>
        <taxon>metagenomes</taxon>
        <taxon>ecological metagenomes</taxon>
    </lineage>
</organism>
<comment type="catalytic activity">
    <reaction evidence="1">
        <text>7-phospho-2-dehydro-3-deoxy-D-arabino-heptonate = 3-dehydroquinate + phosphate</text>
        <dbReference type="Rhea" id="RHEA:21968"/>
        <dbReference type="ChEBI" id="CHEBI:32364"/>
        <dbReference type="ChEBI" id="CHEBI:43474"/>
        <dbReference type="ChEBI" id="CHEBI:58394"/>
        <dbReference type="EC" id="4.2.3.4"/>
    </reaction>
</comment>
<dbReference type="Pfam" id="PF24621">
    <property type="entry name" value="DHQS_C"/>
    <property type="match status" value="1"/>
</dbReference>
<evidence type="ECO:0000256" key="17">
    <source>
        <dbReference type="ARBA" id="ARBA00023239"/>
    </source>
</evidence>
<evidence type="ECO:0000256" key="10">
    <source>
        <dbReference type="ARBA" id="ARBA00022490"/>
    </source>
</evidence>
<evidence type="ECO:0000256" key="2">
    <source>
        <dbReference type="ARBA" id="ARBA00001911"/>
    </source>
</evidence>
<evidence type="ECO:0000256" key="14">
    <source>
        <dbReference type="ARBA" id="ARBA00022833"/>
    </source>
</evidence>
<evidence type="ECO:0000256" key="5">
    <source>
        <dbReference type="ARBA" id="ARBA00004496"/>
    </source>
</evidence>
<dbReference type="InterPro" id="IPR030960">
    <property type="entry name" value="DHQS/DOIS_N"/>
</dbReference>
<evidence type="ECO:0000313" key="21">
    <source>
        <dbReference type="EMBL" id="MPM32152.1"/>
    </source>
</evidence>
<dbReference type="GO" id="GO:0009073">
    <property type="term" value="P:aromatic amino acid family biosynthetic process"/>
    <property type="evidence" value="ECO:0007669"/>
    <property type="project" value="UniProtKB-KW"/>
</dbReference>
<reference evidence="21" key="1">
    <citation type="submission" date="2019-08" db="EMBL/GenBank/DDBJ databases">
        <authorList>
            <person name="Kucharzyk K."/>
            <person name="Murdoch R.W."/>
            <person name="Higgins S."/>
            <person name="Loffler F."/>
        </authorList>
    </citation>
    <scope>NUCLEOTIDE SEQUENCE</scope>
</reference>
<dbReference type="GO" id="GO:0008652">
    <property type="term" value="P:amino acid biosynthetic process"/>
    <property type="evidence" value="ECO:0007669"/>
    <property type="project" value="UniProtKB-KW"/>
</dbReference>
<keyword evidence="15" id="KW-0520">NAD</keyword>
<dbReference type="GO" id="GO:0000166">
    <property type="term" value="F:nucleotide binding"/>
    <property type="evidence" value="ECO:0007669"/>
    <property type="project" value="UniProtKB-KW"/>
</dbReference>
<dbReference type="InterPro" id="IPR056179">
    <property type="entry name" value="DHQS_C"/>
</dbReference>
<dbReference type="FunFam" id="3.40.50.1970:FF:000007">
    <property type="entry name" value="Pentafunctional AROM polypeptide"/>
    <property type="match status" value="1"/>
</dbReference>
<comment type="subcellular location">
    <subcellularLocation>
        <location evidence="5">Cytoplasm</location>
    </subcellularLocation>
</comment>
<protein>
    <recommendedName>
        <fullName evidence="9">3-dehydroquinate synthase</fullName>
        <ecNumber evidence="8">4.2.3.4</ecNumber>
    </recommendedName>
</protein>
<evidence type="ECO:0000256" key="12">
    <source>
        <dbReference type="ARBA" id="ARBA00022723"/>
    </source>
</evidence>
<evidence type="ECO:0000256" key="1">
    <source>
        <dbReference type="ARBA" id="ARBA00001393"/>
    </source>
</evidence>
<keyword evidence="17 21" id="KW-0456">Lyase</keyword>
<dbReference type="Gene3D" id="3.40.50.1970">
    <property type="match status" value="1"/>
</dbReference>
<dbReference type="CDD" id="cd08195">
    <property type="entry name" value="DHQS"/>
    <property type="match status" value="1"/>
</dbReference>
<comment type="caution">
    <text evidence="21">The sequence shown here is derived from an EMBL/GenBank/DDBJ whole genome shotgun (WGS) entry which is preliminary data.</text>
</comment>